<reference evidence="2" key="1">
    <citation type="submission" date="2014-09" db="EMBL/GenBank/DDBJ databases">
        <authorList>
            <person name="Magalhaes I.L.F."/>
            <person name="Oliveira U."/>
            <person name="Santos F.R."/>
            <person name="Vidigal T.H.D.A."/>
            <person name="Brescovit A.D."/>
            <person name="Santos A.J."/>
        </authorList>
    </citation>
    <scope>NUCLEOTIDE SEQUENCE</scope>
    <source>
        <tissue evidence="2">Shoot tissue taken approximately 20 cm above the soil surface</tissue>
    </source>
</reference>
<keyword evidence="1" id="KW-0472">Membrane</keyword>
<name>A0A0A9BMQ1_ARUDO</name>
<evidence type="ECO:0000256" key="1">
    <source>
        <dbReference type="SAM" id="Phobius"/>
    </source>
</evidence>
<protein>
    <submittedName>
        <fullName evidence="2">Uncharacterized protein</fullName>
    </submittedName>
</protein>
<sequence length="37" mass="4329">MQIVLFLRKCHCYVNHGMVAIIITKTVSVLWIEDIKL</sequence>
<proteinExistence type="predicted"/>
<keyword evidence="1" id="KW-0812">Transmembrane</keyword>
<keyword evidence="1" id="KW-1133">Transmembrane helix</keyword>
<feature type="transmembrane region" description="Helical" evidence="1">
    <location>
        <begin position="12"/>
        <end position="32"/>
    </location>
</feature>
<dbReference type="AlphaFoldDB" id="A0A0A9BMQ1"/>
<dbReference type="EMBL" id="GBRH01233289">
    <property type="protein sequence ID" value="JAD64606.1"/>
    <property type="molecule type" value="Transcribed_RNA"/>
</dbReference>
<reference evidence="2" key="2">
    <citation type="journal article" date="2015" name="Data Brief">
        <title>Shoot transcriptome of the giant reed, Arundo donax.</title>
        <authorList>
            <person name="Barrero R.A."/>
            <person name="Guerrero F.D."/>
            <person name="Moolhuijzen P."/>
            <person name="Goolsby J.A."/>
            <person name="Tidwell J."/>
            <person name="Bellgard S.E."/>
            <person name="Bellgard M.I."/>
        </authorList>
    </citation>
    <scope>NUCLEOTIDE SEQUENCE</scope>
    <source>
        <tissue evidence="2">Shoot tissue taken approximately 20 cm above the soil surface</tissue>
    </source>
</reference>
<evidence type="ECO:0000313" key="2">
    <source>
        <dbReference type="EMBL" id="JAD64606.1"/>
    </source>
</evidence>
<accession>A0A0A9BMQ1</accession>
<organism evidence="2">
    <name type="scientific">Arundo donax</name>
    <name type="common">Giant reed</name>
    <name type="synonym">Donax arundinaceus</name>
    <dbReference type="NCBI Taxonomy" id="35708"/>
    <lineage>
        <taxon>Eukaryota</taxon>
        <taxon>Viridiplantae</taxon>
        <taxon>Streptophyta</taxon>
        <taxon>Embryophyta</taxon>
        <taxon>Tracheophyta</taxon>
        <taxon>Spermatophyta</taxon>
        <taxon>Magnoliopsida</taxon>
        <taxon>Liliopsida</taxon>
        <taxon>Poales</taxon>
        <taxon>Poaceae</taxon>
        <taxon>PACMAD clade</taxon>
        <taxon>Arundinoideae</taxon>
        <taxon>Arundineae</taxon>
        <taxon>Arundo</taxon>
    </lineage>
</organism>